<dbReference type="Proteomes" id="UP000315995">
    <property type="component" value="Chromosome"/>
</dbReference>
<dbReference type="SUPFAM" id="SSF55729">
    <property type="entry name" value="Acyl-CoA N-acyltransferases (Nat)"/>
    <property type="match status" value="1"/>
</dbReference>
<accession>A0A4Y6PX34</accession>
<evidence type="ECO:0000313" key="3">
    <source>
        <dbReference type="Proteomes" id="UP000315995"/>
    </source>
</evidence>
<dbReference type="InterPro" id="IPR016181">
    <property type="entry name" value="Acyl_CoA_acyltransferase"/>
</dbReference>
<feature type="domain" description="BioF2-like acetyltransferase" evidence="1">
    <location>
        <begin position="165"/>
        <end position="310"/>
    </location>
</feature>
<dbReference type="EMBL" id="CP041186">
    <property type="protein sequence ID" value="QDG52577.1"/>
    <property type="molecule type" value="Genomic_DNA"/>
</dbReference>
<protein>
    <submittedName>
        <fullName evidence="2">GNAT family N-acetyltransferase</fullName>
    </submittedName>
</protein>
<dbReference type="OrthoDB" id="5454414at2"/>
<evidence type="ECO:0000313" key="2">
    <source>
        <dbReference type="EMBL" id="QDG52577.1"/>
    </source>
</evidence>
<accession>A0A5B8YDR7</accession>
<dbReference type="InterPro" id="IPR038740">
    <property type="entry name" value="BioF2-like_GNAT_dom"/>
</dbReference>
<evidence type="ECO:0000259" key="1">
    <source>
        <dbReference type="Pfam" id="PF13480"/>
    </source>
</evidence>
<dbReference type="RefSeq" id="WP_141199044.1">
    <property type="nucleotide sequence ID" value="NZ_CP041186.1"/>
</dbReference>
<organism evidence="2 3">
    <name type="scientific">Persicimonas caeni</name>
    <dbReference type="NCBI Taxonomy" id="2292766"/>
    <lineage>
        <taxon>Bacteria</taxon>
        <taxon>Deltaproteobacteria</taxon>
        <taxon>Bradymonadales</taxon>
        <taxon>Bradymonadaceae</taxon>
        <taxon>Persicimonas</taxon>
    </lineage>
</organism>
<proteinExistence type="predicted"/>
<keyword evidence="2" id="KW-0808">Transferase</keyword>
<dbReference type="AlphaFoldDB" id="A0A4Y6PX34"/>
<dbReference type="Pfam" id="PF13480">
    <property type="entry name" value="Acetyltransf_6"/>
    <property type="match status" value="1"/>
</dbReference>
<name>A0A4Y6PX34_PERCE</name>
<reference evidence="2 3" key="1">
    <citation type="submission" date="2019-06" db="EMBL/GenBank/DDBJ databases">
        <title>Persicimonas caeni gen. nov., sp. nov., a predatory bacterium isolated from solar saltern.</title>
        <authorList>
            <person name="Wang S."/>
        </authorList>
    </citation>
    <scope>NUCLEOTIDE SEQUENCE [LARGE SCALE GENOMIC DNA]</scope>
    <source>
        <strain evidence="2 3">YN101</strain>
    </source>
</reference>
<dbReference type="Gene3D" id="3.40.630.30">
    <property type="match status" value="1"/>
</dbReference>
<gene>
    <name evidence="2" type="ORF">FIV42_18095</name>
</gene>
<keyword evidence="3" id="KW-1185">Reference proteome</keyword>
<sequence length="327" mass="37493">MRRLDIQEFRDRLDQFDREVARTPDVDRFCSASCWVIPAFEALSPDHDLWVWEASKTEGFVALCKGSHPRVGRYLQPLEASWGLASPIIGADVEGVTREFVNEARRMADKWDILFLTGISEDSRQFEELVRGFQSDHFMGVGPSMGRQYAGLEGGVEGFLSRRSSKFRANIRRSLRDADDAGIKFQYLSEFDEAECERVFDRIIRVERESWKGRQGVGIAAGRMYDFYKRMLPCLAEKDALRVIFATLDDTDIAYCFGGLFQDTYRGLQMSYHQSYGDHSPGNLVQIEMIRNLHDEGIGVYDMGQSMDYKSSWTDGEFETVAVIVRR</sequence>
<dbReference type="GO" id="GO:0016740">
    <property type="term" value="F:transferase activity"/>
    <property type="evidence" value="ECO:0007669"/>
    <property type="project" value="UniProtKB-KW"/>
</dbReference>